<dbReference type="PANTHER" id="PTHR43781:SF1">
    <property type="entry name" value="SACCHAROPINE DEHYDROGENASE"/>
    <property type="match status" value="1"/>
</dbReference>
<sequence length="370" mass="40318">MSDIKVVVYGASGYTGKLISRHLAGRNIPFIAAGRSAAKIREQLATLPELKDARYEVAEVANEKEALSAFLEGKSVIYNTVGPFMQLAEPVVQAALEAGCHYLDSTGEQDWMLFLRERYASAYAERGLLLIPALAFMWASGHLAAEVCLETPGIDTLDLVYVTRGSLPSVSSTLSFLRMCCQPQYHLAQKQLVPWEPATAYQAVAPTFHQVLDCLPWSGGGEPVWYVDDPRVRNCSMLVNFGNPQVMSNVLKLAREFNDVHKHKSPEEQEAVTNGWGHEWTPSEPPRENPDLCRAVISCHGSGPISQSTVILQGNCGYEQAGSVAVAGIERILSGDLTAAGFVSPAKAFGARYLLAAMERDGLAKVIVRH</sequence>
<protein>
    <submittedName>
        <fullName evidence="4">Saccharopine dehydrogenase NADP binding domain-containing protein</fullName>
    </submittedName>
</protein>
<dbReference type="SUPFAM" id="SSF51735">
    <property type="entry name" value="NAD(P)-binding Rossmann-fold domains"/>
    <property type="match status" value="1"/>
</dbReference>
<dbReference type="RefSeq" id="WP_092376524.1">
    <property type="nucleotide sequence ID" value="NZ_LT629797.1"/>
</dbReference>
<evidence type="ECO:0000259" key="3">
    <source>
        <dbReference type="Pfam" id="PF19362"/>
    </source>
</evidence>
<reference evidence="5" key="1">
    <citation type="submission" date="2016-10" db="EMBL/GenBank/DDBJ databases">
        <authorList>
            <person name="Varghese N."/>
            <person name="Submissions S."/>
        </authorList>
    </citation>
    <scope>NUCLEOTIDE SEQUENCE [LARGE SCALE GENOMIC DNA]</scope>
    <source>
        <strain evidence="5">KCTC 32246</strain>
    </source>
</reference>
<feature type="region of interest" description="Disordered" evidence="1">
    <location>
        <begin position="263"/>
        <end position="287"/>
    </location>
</feature>
<dbReference type="InterPro" id="IPR036291">
    <property type="entry name" value="NAD(P)-bd_dom_sf"/>
</dbReference>
<feature type="domain" description="DUF5938" evidence="3">
    <location>
        <begin position="140"/>
        <end position="365"/>
    </location>
</feature>
<dbReference type="PANTHER" id="PTHR43781">
    <property type="entry name" value="SACCHAROPINE DEHYDROGENASE"/>
    <property type="match status" value="1"/>
</dbReference>
<organism evidence="4 5">
    <name type="scientific">Pseudomonas sihuiensis</name>
    <dbReference type="NCBI Taxonomy" id="1274359"/>
    <lineage>
        <taxon>Bacteria</taxon>
        <taxon>Pseudomonadati</taxon>
        <taxon>Pseudomonadota</taxon>
        <taxon>Gammaproteobacteria</taxon>
        <taxon>Pseudomonadales</taxon>
        <taxon>Pseudomonadaceae</taxon>
        <taxon>Pseudomonas</taxon>
    </lineage>
</organism>
<keyword evidence="5" id="KW-1185">Reference proteome</keyword>
<dbReference type="InterPro" id="IPR045982">
    <property type="entry name" value="DUF5938"/>
</dbReference>
<dbReference type="Gene3D" id="3.40.50.720">
    <property type="entry name" value="NAD(P)-binding Rossmann-like Domain"/>
    <property type="match status" value="1"/>
</dbReference>
<evidence type="ECO:0000259" key="2">
    <source>
        <dbReference type="Pfam" id="PF03435"/>
    </source>
</evidence>
<proteinExistence type="predicted"/>
<name>A0A1H2LT74_9PSED</name>
<dbReference type="Pfam" id="PF19362">
    <property type="entry name" value="DUF5938"/>
    <property type="match status" value="1"/>
</dbReference>
<gene>
    <name evidence="4" type="ORF">SAMN05216363_2156</name>
</gene>
<dbReference type="Pfam" id="PF03435">
    <property type="entry name" value="Sacchrp_dh_NADP"/>
    <property type="match status" value="1"/>
</dbReference>
<accession>A0A1H2LT74</accession>
<dbReference type="InterPro" id="IPR005097">
    <property type="entry name" value="Sacchrp_dh_NADP-bd"/>
</dbReference>
<dbReference type="EMBL" id="LT629797">
    <property type="protein sequence ID" value="SDU84052.1"/>
    <property type="molecule type" value="Genomic_DNA"/>
</dbReference>
<dbReference type="Proteomes" id="UP000198675">
    <property type="component" value="Chromosome I"/>
</dbReference>
<feature type="domain" description="Saccharopine dehydrogenase NADP binding" evidence="2">
    <location>
        <begin position="6"/>
        <end position="121"/>
    </location>
</feature>
<evidence type="ECO:0000313" key="4">
    <source>
        <dbReference type="EMBL" id="SDU84052.1"/>
    </source>
</evidence>
<evidence type="ECO:0000256" key="1">
    <source>
        <dbReference type="SAM" id="MobiDB-lite"/>
    </source>
</evidence>
<evidence type="ECO:0000313" key="5">
    <source>
        <dbReference type="Proteomes" id="UP000198675"/>
    </source>
</evidence>
<dbReference type="AlphaFoldDB" id="A0A1H2LT74"/>